<feature type="compositionally biased region" description="Basic and acidic residues" evidence="1">
    <location>
        <begin position="73"/>
        <end position="84"/>
    </location>
</feature>
<dbReference type="Pfam" id="PF26133">
    <property type="entry name" value="DUF8039"/>
    <property type="match status" value="1"/>
</dbReference>
<gene>
    <name evidence="3" type="ORF">OJ1333_C12.11</name>
</gene>
<feature type="domain" description="DUF8039" evidence="2">
    <location>
        <begin position="376"/>
        <end position="467"/>
    </location>
</feature>
<evidence type="ECO:0000313" key="3">
    <source>
        <dbReference type="EMBL" id="AAV32164.1"/>
    </source>
</evidence>
<sequence>MADSTKGTEEKGLGEQELSLAVVVAPEPTVPPKGSSNCDVGDEDEDYSSPSDPCPSPSPKRRKKGNSEEDDKDYIPPKEGETAPRRSKRQPKKKVPSKDDDVPANTTGTKKIERLAITKKRKGERSVNRKDEGFHVVTHVSPKGEPLAPKTARAKFSSQCGIIVREKIPITVKYWDYVSNGDKEVLWKELKKIFQFPDGSKAAVRNCALQTMAKSWRGWKTTLNKKFVKTGRTPFSTYANITPNQWDDFLTLKNSPEEIQRSQKYAELAKKNKFPHRLGSAGYACSQKKGYFKLEREKDVLSTALGTPEHGGRVQGASSKMSWKEGFKNDPYKKREAYKDKLRDEGTAEFERQMMDFCVKHMILPRPETKEPEPDYPFDNLKENTPCRLHVPIGRSGKTLEAATAIAIPGRTYNEEFIPAVYAKVQPQVVHEGFESYDIDFPTADGVSVLGDAVDLVILWHKNDISFGLGTDATQKPVVPKPGLGKPPRPPKRKAAMEIAPPEAAMEIAPPDVPMEITVAEPEVQFVASVGSDKEEVPGLEWDGTEPEIFEDPSPAKDPEVPRVLRSHDSKSKDENKEKFMVTVFRGGKERAKLRDDDPQKAAELAGPTYFATDDCPEKYEHGKALLPEWALKEAPWEMRRLHNFYMEASKKGLGNITARSPADCFSEEGYVWLDFSYLHSIYRRDKMDVNCVGVWCMMQYMDAKKKKEPIGFLDPTRICQTQHAVTLAPGSNQLKGKNPKEIAEYKKGLHKEKLITVAQYIGRAFLHFQNKRVVMATYNFNDHYICLLIHPKDGTVVVLDPLDYSHKQYKEFLTILQYAYQYYKFKGGEQTRTREKLLCHKQPRGTVLCGYYACEFLRVNGRYRTNAEDLPRLECRTSFDDTGITNVQRDLCHFIHHECCHVKGDFFDPEGALAASDEFKDLRE</sequence>
<dbReference type="SUPFAM" id="SSF54001">
    <property type="entry name" value="Cysteine proteinases"/>
    <property type="match status" value="1"/>
</dbReference>
<feature type="region of interest" description="Disordered" evidence="1">
    <location>
        <begin position="1"/>
        <end position="111"/>
    </location>
</feature>
<protein>
    <submittedName>
        <fullName evidence="3">Polyprotein</fullName>
    </submittedName>
</protein>
<dbReference type="PANTHER" id="PTHR33018:SF19">
    <property type="entry name" value="OS12G0558775 PROTEIN"/>
    <property type="match status" value="1"/>
</dbReference>
<feature type="compositionally biased region" description="Basic residues" evidence="1">
    <location>
        <begin position="85"/>
        <end position="95"/>
    </location>
</feature>
<feature type="compositionally biased region" description="Basic and acidic residues" evidence="1">
    <location>
        <begin position="1"/>
        <end position="14"/>
    </location>
</feature>
<evidence type="ECO:0000256" key="1">
    <source>
        <dbReference type="SAM" id="MobiDB-lite"/>
    </source>
</evidence>
<feature type="region of interest" description="Disordered" evidence="1">
    <location>
        <begin position="535"/>
        <end position="576"/>
    </location>
</feature>
<dbReference type="Gene3D" id="3.40.395.10">
    <property type="entry name" value="Adenoviral Proteinase, Chain A"/>
    <property type="match status" value="1"/>
</dbReference>
<dbReference type="InterPro" id="IPR038765">
    <property type="entry name" value="Papain-like_cys_pep_sf"/>
</dbReference>
<evidence type="ECO:0000313" key="4">
    <source>
        <dbReference type="Proteomes" id="UP000000763"/>
    </source>
</evidence>
<dbReference type="PANTHER" id="PTHR33018">
    <property type="entry name" value="OS10G0338966 PROTEIN-RELATED"/>
    <property type="match status" value="1"/>
</dbReference>
<accession>Q5WMS1</accession>
<dbReference type="AlphaFoldDB" id="Q5WMS1"/>
<reference evidence="4" key="2">
    <citation type="journal article" date="2008" name="Nucleic Acids Res.">
        <title>The rice annotation project database (RAP-DB): 2008 update.</title>
        <authorList>
            <consortium name="The rice annotation project (RAP)"/>
        </authorList>
    </citation>
    <scope>GENOME REANNOTATION</scope>
    <source>
        <strain evidence="4">cv. Nipponbare</strain>
    </source>
</reference>
<name>Q5WMS1_ORYSJ</name>
<feature type="compositionally biased region" description="Basic and acidic residues" evidence="1">
    <location>
        <begin position="554"/>
        <end position="576"/>
    </location>
</feature>
<proteinExistence type="predicted"/>
<reference evidence="4" key="1">
    <citation type="journal article" date="2005" name="Nature">
        <title>The map-based sequence of the rice genome.</title>
        <authorList>
            <consortium name="International rice genome sequencing project (IRGSP)"/>
            <person name="Matsumoto T."/>
            <person name="Wu J."/>
            <person name="Kanamori H."/>
            <person name="Katayose Y."/>
            <person name="Fujisawa M."/>
            <person name="Namiki N."/>
            <person name="Mizuno H."/>
            <person name="Yamamoto K."/>
            <person name="Antonio B.A."/>
            <person name="Baba T."/>
            <person name="Sakata K."/>
            <person name="Nagamura Y."/>
            <person name="Aoki H."/>
            <person name="Arikawa K."/>
            <person name="Arita K."/>
            <person name="Bito T."/>
            <person name="Chiden Y."/>
            <person name="Fujitsuka N."/>
            <person name="Fukunaka R."/>
            <person name="Hamada M."/>
            <person name="Harada C."/>
            <person name="Hayashi A."/>
            <person name="Hijishita S."/>
            <person name="Honda M."/>
            <person name="Hosokawa S."/>
            <person name="Ichikawa Y."/>
            <person name="Idonuma A."/>
            <person name="Iijima M."/>
            <person name="Ikeda M."/>
            <person name="Ikeno M."/>
            <person name="Ito K."/>
            <person name="Ito S."/>
            <person name="Ito T."/>
            <person name="Ito Y."/>
            <person name="Ito Y."/>
            <person name="Iwabuchi A."/>
            <person name="Kamiya K."/>
            <person name="Karasawa W."/>
            <person name="Kurita K."/>
            <person name="Katagiri S."/>
            <person name="Kikuta A."/>
            <person name="Kobayashi H."/>
            <person name="Kobayashi N."/>
            <person name="Machita K."/>
            <person name="Maehara T."/>
            <person name="Masukawa M."/>
            <person name="Mizubayashi T."/>
            <person name="Mukai Y."/>
            <person name="Nagasaki H."/>
            <person name="Nagata Y."/>
            <person name="Naito S."/>
            <person name="Nakashima M."/>
            <person name="Nakama Y."/>
            <person name="Nakamichi Y."/>
            <person name="Nakamura M."/>
            <person name="Meguro A."/>
            <person name="Negishi M."/>
            <person name="Ohta I."/>
            <person name="Ohta T."/>
            <person name="Okamoto M."/>
            <person name="Ono N."/>
            <person name="Saji S."/>
            <person name="Sakaguchi M."/>
            <person name="Sakai K."/>
            <person name="Shibata M."/>
            <person name="Shimokawa T."/>
            <person name="Song J."/>
            <person name="Takazaki Y."/>
            <person name="Terasawa K."/>
            <person name="Tsugane M."/>
            <person name="Tsuji K."/>
            <person name="Ueda S."/>
            <person name="Waki K."/>
            <person name="Yamagata H."/>
            <person name="Yamamoto M."/>
            <person name="Yamamoto S."/>
            <person name="Yamane H."/>
            <person name="Yoshiki S."/>
            <person name="Yoshihara R."/>
            <person name="Yukawa K."/>
            <person name="Zhong H."/>
            <person name="Yano M."/>
            <person name="Yuan Q."/>
            <person name="Ouyang S."/>
            <person name="Liu J."/>
            <person name="Jones K.M."/>
            <person name="Gansberger K."/>
            <person name="Moffat K."/>
            <person name="Hill J."/>
            <person name="Bera J."/>
            <person name="Fadrosh D."/>
            <person name="Jin S."/>
            <person name="Johri S."/>
            <person name="Kim M."/>
            <person name="Overton L."/>
            <person name="Reardon M."/>
            <person name="Tsitrin T."/>
            <person name="Vuong H."/>
            <person name="Weaver B."/>
            <person name="Ciecko A."/>
            <person name="Tallon L."/>
            <person name="Jackson J."/>
            <person name="Pai G."/>
            <person name="Aken S.V."/>
            <person name="Utterback T."/>
            <person name="Reidmuller S."/>
            <person name="Feldblyum T."/>
            <person name="Hsiao J."/>
            <person name="Zismann V."/>
            <person name="Iobst S."/>
            <person name="de Vazeille A.R."/>
            <person name="Buell C.R."/>
            <person name="Ying K."/>
            <person name="Li Y."/>
            <person name="Lu T."/>
            <person name="Huang Y."/>
            <person name="Zhao Q."/>
            <person name="Feng Q."/>
            <person name="Zhang L."/>
            <person name="Zhu J."/>
            <person name="Weng Q."/>
            <person name="Mu J."/>
            <person name="Lu Y."/>
            <person name="Fan D."/>
            <person name="Liu Y."/>
            <person name="Guan J."/>
            <person name="Zhang Y."/>
            <person name="Yu S."/>
            <person name="Liu X."/>
            <person name="Zhang Y."/>
            <person name="Hong G."/>
            <person name="Han B."/>
            <person name="Choisne N."/>
            <person name="Demange N."/>
            <person name="Orjeda G."/>
            <person name="Samain S."/>
            <person name="Cattolico L."/>
            <person name="Pelletier E."/>
            <person name="Couloux A."/>
            <person name="Segurens B."/>
            <person name="Wincker P."/>
            <person name="D'Hont A."/>
            <person name="Scarpelli C."/>
            <person name="Weissenbach J."/>
            <person name="Salanoubat M."/>
            <person name="Quetier F."/>
            <person name="Yu Y."/>
            <person name="Kim H.R."/>
            <person name="Rambo T."/>
            <person name="Currie J."/>
            <person name="Collura K."/>
            <person name="Luo M."/>
            <person name="Yang T."/>
            <person name="Ammiraju J.S.S."/>
            <person name="Engler F."/>
            <person name="Soderlund C."/>
            <person name="Wing R.A."/>
            <person name="Palmer L.E."/>
            <person name="de la Bastide M."/>
            <person name="Spiegel L."/>
            <person name="Nascimento L."/>
            <person name="Zutavern T."/>
            <person name="O'Shaughnessy A."/>
            <person name="Dike S."/>
            <person name="Dedhia N."/>
            <person name="Preston R."/>
            <person name="Balija V."/>
            <person name="McCombie W.R."/>
            <person name="Chow T."/>
            <person name="Chen H."/>
            <person name="Chung M."/>
            <person name="Chen C."/>
            <person name="Shaw J."/>
            <person name="Wu H."/>
            <person name="Hsiao K."/>
            <person name="Chao Y."/>
            <person name="Chu M."/>
            <person name="Cheng C."/>
            <person name="Hour A."/>
            <person name="Lee P."/>
            <person name="Lin S."/>
            <person name="Lin Y."/>
            <person name="Liou J."/>
            <person name="Liu S."/>
            <person name="Hsing Y."/>
            <person name="Raghuvanshi S."/>
            <person name="Mohanty A."/>
            <person name="Bharti A.K."/>
            <person name="Gaur A."/>
            <person name="Gupta V."/>
            <person name="Kumar D."/>
            <person name="Ravi V."/>
            <person name="Vij S."/>
            <person name="Kapur A."/>
            <person name="Khurana P."/>
            <person name="Khurana P."/>
            <person name="Khurana J.P."/>
            <person name="Tyagi A.K."/>
            <person name="Gaikwad K."/>
            <person name="Singh A."/>
            <person name="Dalal V."/>
            <person name="Srivastava S."/>
            <person name="Dixit A."/>
            <person name="Pal A.K."/>
            <person name="Ghazi I.A."/>
            <person name="Yadav M."/>
            <person name="Pandit A."/>
            <person name="Bhargava A."/>
            <person name="Sureshbabu K."/>
            <person name="Batra K."/>
            <person name="Sharma T.R."/>
            <person name="Mohapatra T."/>
            <person name="Singh N.K."/>
            <person name="Messing J."/>
            <person name="Nelson A.B."/>
            <person name="Fuks G."/>
            <person name="Kavchok S."/>
            <person name="Keizer G."/>
            <person name="Linton E."/>
            <person name="Llaca V."/>
            <person name="Song R."/>
            <person name="Tanyolac B."/>
            <person name="Young S."/>
            <person name="Ho-Il K."/>
            <person name="Hahn J.H."/>
            <person name="Sangsakoo G."/>
            <person name="Vanavichit A."/>
            <person name="de Mattos Luiz.A.T."/>
            <person name="Zimmer P.D."/>
            <person name="Malone G."/>
            <person name="Dellagostin O."/>
            <person name="de Oliveira A.C."/>
            <person name="Bevan M."/>
            <person name="Bancroft I."/>
            <person name="Minx P."/>
            <person name="Cordum H."/>
            <person name="Wilson R."/>
            <person name="Cheng Z."/>
            <person name="Jin W."/>
            <person name="Jiang J."/>
            <person name="Leong S.A."/>
            <person name="Iwama H."/>
            <person name="Gojobori T."/>
            <person name="Itoh T."/>
            <person name="Niimura Y."/>
            <person name="Fujii Y."/>
            <person name="Habara T."/>
            <person name="Sakai H."/>
            <person name="Sato Y."/>
            <person name="Wilson G."/>
            <person name="Kumar K."/>
            <person name="McCouch S."/>
            <person name="Juretic N."/>
            <person name="Hoen D."/>
            <person name="Wright S."/>
            <person name="Bruskiewich R."/>
            <person name="Bureau T."/>
            <person name="Miyao A."/>
            <person name="Hirochika H."/>
            <person name="Nishikawa T."/>
            <person name="Kadowaki K."/>
            <person name="Sugiura M."/>
            <person name="Burr B."/>
            <person name="Sasaki T."/>
        </authorList>
    </citation>
    <scope>NUCLEOTIDE SEQUENCE [LARGE SCALE GENOMIC DNA]</scope>
    <source>
        <strain evidence="4">cv. Nipponbare</strain>
    </source>
</reference>
<dbReference type="EMBL" id="AC104712">
    <property type="protein sequence ID" value="AAV32164.1"/>
    <property type="molecule type" value="Genomic_DNA"/>
</dbReference>
<evidence type="ECO:0000259" key="2">
    <source>
        <dbReference type="Pfam" id="PF26133"/>
    </source>
</evidence>
<dbReference type="InterPro" id="IPR058352">
    <property type="entry name" value="DUF8039"/>
</dbReference>
<dbReference type="Proteomes" id="UP000000763">
    <property type="component" value="Chromosome 5"/>
</dbReference>
<organism evidence="3 4">
    <name type="scientific">Oryza sativa subsp. japonica</name>
    <name type="common">Rice</name>
    <dbReference type="NCBI Taxonomy" id="39947"/>
    <lineage>
        <taxon>Eukaryota</taxon>
        <taxon>Viridiplantae</taxon>
        <taxon>Streptophyta</taxon>
        <taxon>Embryophyta</taxon>
        <taxon>Tracheophyta</taxon>
        <taxon>Spermatophyta</taxon>
        <taxon>Magnoliopsida</taxon>
        <taxon>Liliopsida</taxon>
        <taxon>Poales</taxon>
        <taxon>Poaceae</taxon>
        <taxon>BOP clade</taxon>
        <taxon>Oryzoideae</taxon>
        <taxon>Oryzeae</taxon>
        <taxon>Oryzinae</taxon>
        <taxon>Oryza</taxon>
        <taxon>Oryza sativa</taxon>
    </lineage>
</organism>